<dbReference type="Gene3D" id="3.20.20.60">
    <property type="entry name" value="Phosphoenolpyruvate-binding domains"/>
    <property type="match status" value="1"/>
</dbReference>
<evidence type="ECO:0000256" key="12">
    <source>
        <dbReference type="ARBA" id="ARBA00023317"/>
    </source>
</evidence>
<protein>
    <recommendedName>
        <fullName evidence="4 14">Pyruvate kinase</fullName>
        <ecNumber evidence="4 14">2.7.1.40</ecNumber>
    </recommendedName>
</protein>
<dbReference type="InterPro" id="IPR003140">
    <property type="entry name" value="PLipase/COase/thioEstase"/>
</dbReference>
<evidence type="ECO:0000313" key="19">
    <source>
        <dbReference type="EMBL" id="KAI7844624.1"/>
    </source>
</evidence>
<accession>A0AAD5H552</accession>
<evidence type="ECO:0000256" key="9">
    <source>
        <dbReference type="ARBA" id="ARBA00022840"/>
    </source>
</evidence>
<evidence type="ECO:0000256" key="3">
    <source>
        <dbReference type="ARBA" id="ARBA00008663"/>
    </source>
</evidence>
<evidence type="ECO:0000256" key="10">
    <source>
        <dbReference type="ARBA" id="ARBA00022842"/>
    </source>
</evidence>
<dbReference type="SUPFAM" id="SSF51621">
    <property type="entry name" value="Phosphoenolpyruvate/pyruvate domain"/>
    <property type="match status" value="1"/>
</dbReference>
<dbReference type="GO" id="GO:0005524">
    <property type="term" value="F:ATP binding"/>
    <property type="evidence" value="ECO:0007669"/>
    <property type="project" value="UniProtKB-KW"/>
</dbReference>
<comment type="similarity">
    <text evidence="3 14">Belongs to the pyruvate kinase family.</text>
</comment>
<dbReference type="Proteomes" id="UP001205105">
    <property type="component" value="Unassembled WGS sequence"/>
</dbReference>
<feature type="region of interest" description="Disordered" evidence="15">
    <location>
        <begin position="953"/>
        <end position="976"/>
    </location>
</feature>
<feature type="domain" description="Phospholipase/carboxylesterase/thioesterase" evidence="17">
    <location>
        <begin position="15"/>
        <end position="223"/>
    </location>
</feature>
<dbReference type="GO" id="GO:0000287">
    <property type="term" value="F:magnesium ion binding"/>
    <property type="evidence" value="ECO:0007669"/>
    <property type="project" value="InterPro"/>
</dbReference>
<organism evidence="19 20">
    <name type="scientific">Chlorella ohadii</name>
    <dbReference type="NCBI Taxonomy" id="2649997"/>
    <lineage>
        <taxon>Eukaryota</taxon>
        <taxon>Viridiplantae</taxon>
        <taxon>Chlorophyta</taxon>
        <taxon>core chlorophytes</taxon>
        <taxon>Trebouxiophyceae</taxon>
        <taxon>Chlorellales</taxon>
        <taxon>Chlorellaceae</taxon>
        <taxon>Chlorella clade</taxon>
        <taxon>Chlorella</taxon>
    </lineage>
</organism>
<reference evidence="19" key="1">
    <citation type="submission" date="2020-11" db="EMBL/GenBank/DDBJ databases">
        <title>Chlorella ohadii genome sequencing and assembly.</title>
        <authorList>
            <person name="Murik O."/>
            <person name="Treves H."/>
            <person name="Kedem I."/>
            <person name="Shotland Y."/>
            <person name="Kaplan A."/>
        </authorList>
    </citation>
    <scope>NUCLEOTIDE SEQUENCE</scope>
    <source>
        <strain evidence="19">1</strain>
    </source>
</reference>
<evidence type="ECO:0000256" key="4">
    <source>
        <dbReference type="ARBA" id="ARBA00012142"/>
    </source>
</evidence>
<evidence type="ECO:0000256" key="1">
    <source>
        <dbReference type="ARBA" id="ARBA00001958"/>
    </source>
</evidence>
<dbReference type="AlphaFoldDB" id="A0AAD5H552"/>
<comment type="pathway">
    <text evidence="2 14">Carbohydrate degradation; glycolysis; pyruvate from D-glyceraldehyde 3-phosphate: step 5/5.</text>
</comment>
<feature type="region of interest" description="Disordered" evidence="15">
    <location>
        <begin position="991"/>
        <end position="1013"/>
    </location>
</feature>
<evidence type="ECO:0000259" key="17">
    <source>
        <dbReference type="Pfam" id="PF02230"/>
    </source>
</evidence>
<dbReference type="Pfam" id="PF02887">
    <property type="entry name" value="PK_C"/>
    <property type="match status" value="1"/>
</dbReference>
<evidence type="ECO:0000256" key="5">
    <source>
        <dbReference type="ARBA" id="ARBA00022679"/>
    </source>
</evidence>
<keyword evidence="5 14" id="KW-0808">Transferase</keyword>
<dbReference type="InterPro" id="IPR015793">
    <property type="entry name" value="Pyrv_Knase_brl"/>
</dbReference>
<evidence type="ECO:0000256" key="2">
    <source>
        <dbReference type="ARBA" id="ARBA00004997"/>
    </source>
</evidence>
<evidence type="ECO:0000259" key="16">
    <source>
        <dbReference type="Pfam" id="PF00224"/>
    </source>
</evidence>
<evidence type="ECO:0000256" key="8">
    <source>
        <dbReference type="ARBA" id="ARBA00022777"/>
    </source>
</evidence>
<dbReference type="PANTHER" id="PTHR11817">
    <property type="entry name" value="PYRUVATE KINASE"/>
    <property type="match status" value="1"/>
</dbReference>
<dbReference type="GO" id="GO:0016301">
    <property type="term" value="F:kinase activity"/>
    <property type="evidence" value="ECO:0007669"/>
    <property type="project" value="UniProtKB-KW"/>
</dbReference>
<dbReference type="InterPro" id="IPR015795">
    <property type="entry name" value="Pyrv_Knase_C"/>
</dbReference>
<feature type="region of interest" description="Disordered" evidence="15">
    <location>
        <begin position="723"/>
        <end position="751"/>
    </location>
</feature>
<dbReference type="InterPro" id="IPR011037">
    <property type="entry name" value="Pyrv_Knase-like_insert_dom_sf"/>
</dbReference>
<dbReference type="Pfam" id="PF00224">
    <property type="entry name" value="PK"/>
    <property type="match status" value="1"/>
</dbReference>
<evidence type="ECO:0000313" key="20">
    <source>
        <dbReference type="Proteomes" id="UP001205105"/>
    </source>
</evidence>
<dbReference type="SUPFAM" id="SSF50800">
    <property type="entry name" value="PK beta-barrel domain-like"/>
    <property type="match status" value="1"/>
</dbReference>
<keyword evidence="9" id="KW-0067">ATP-binding</keyword>
<name>A0AAD5H552_9CHLO</name>
<keyword evidence="20" id="KW-1185">Reference proteome</keyword>
<keyword evidence="7" id="KW-0547">Nucleotide-binding</keyword>
<dbReference type="InterPro" id="IPR029058">
    <property type="entry name" value="AB_hydrolase_fold"/>
</dbReference>
<evidence type="ECO:0000256" key="6">
    <source>
        <dbReference type="ARBA" id="ARBA00022723"/>
    </source>
</evidence>
<keyword evidence="12" id="KW-0670">Pyruvate</keyword>
<comment type="cofactor">
    <cofactor evidence="1">
        <name>K(+)</name>
        <dbReference type="ChEBI" id="CHEBI:29103"/>
    </cofactor>
</comment>
<gene>
    <name evidence="19" type="ORF">COHA_001714</name>
</gene>
<feature type="compositionally biased region" description="Polar residues" evidence="15">
    <location>
        <begin position="953"/>
        <end position="962"/>
    </location>
</feature>
<feature type="compositionally biased region" description="Basic and acidic residues" evidence="15">
    <location>
        <begin position="1000"/>
        <end position="1013"/>
    </location>
</feature>
<keyword evidence="10 14" id="KW-0460">Magnesium</keyword>
<feature type="domain" description="Pyruvate kinase barrel" evidence="16">
    <location>
        <begin position="303"/>
        <end position="650"/>
    </location>
</feature>
<dbReference type="GO" id="GO:0030955">
    <property type="term" value="F:potassium ion binding"/>
    <property type="evidence" value="ECO:0007669"/>
    <property type="project" value="InterPro"/>
</dbReference>
<dbReference type="InterPro" id="IPR040442">
    <property type="entry name" value="Pyrv_kinase-like_dom_sf"/>
</dbReference>
<sequence>MRAFGPIVRQPALGRHTGSVILLHGLGDTAEGWAPVGPQLRLPHIKFIYPTAPTRPITVNMGMRMPGWFDITHLDQQGLMDMMKGKPFDPEGVAEAVEHVRGLIQQEVEAGIPLNRIIVGGFSQGGHVAYKAALQQPQPLGGCIALSTWLEPSLRDVPPANLKIPFFVGHGSVDNLIPPVIASTTQDVLDGLGCSDVEFHMYTGMGHSSCPQELRDLRTWLLKVLPDAPPTKEEVQHMSVAQLKAFLQSKGVSTAGMFEKSEMVEKALSLLHQKAKAHVFLDVGMEEVVKPTPDSDVRAGAGSKVVITIGPSCAEVDVLERLLRAGVTCARINLSWGSKEYHARSLANLAEAMKRTRRLCSVFVDTCGREVVVRRPVEYDDLGWPRQTGDTRVNIKSGQHITISTDPKAECTGSVFPVSYPGFASIVSPGHQLQIGRFLATGADGGSLFLDVVGTSDTTVSCVAVNDATLDGLLTVMICHREDEDFRGDFGLPLFTDWDRECLQHLGSRFEIDFVNLSFCNREEDLYEARAFLDGLGMHQTKIVAKVERKSAVRHFEGIARAADGIIISRGNLGLDFEPEAMALLQKRIISRCNQLGKPVLMTRFVDTMVSTPRPTRAEATDVANAVLDGVDGIVLGAETLRGLHPVLTVETVAKLCHAAERHFDYRTHHEALMGEAYEEEVGPDQGHNSVSDFGLYQAGLQYPDKGSAGLEHSVHTIHKHRMATPDEDGSEHGGRTNGLSPESSSGAPHAPYVSEFGSLLPRTAGSVQHLNRILLTHAPYMTKLESVASSATRVAEKISAGLIIVMVQSGRTVSLVAKYRPPMPIMAVVVPKLKSSKLGWQLEGKYLARQTCVLRGVVPMLAAPMSEGSEDLINEAVCAAFLQKLVKPLQYVVVLRSVRGNQMVKVVQVSSDGTGIRNMTGLNSSGNEEEPDIISDSSPFGAYVMPTSPIAASQQVGTPRTLSGRPSPILAPGLSASPTTRFVTIGAPSSLLLNPTLSENHDRPRHSQDRQQ</sequence>
<dbReference type="GO" id="GO:0016787">
    <property type="term" value="F:hydrolase activity"/>
    <property type="evidence" value="ECO:0007669"/>
    <property type="project" value="InterPro"/>
</dbReference>
<dbReference type="InterPro" id="IPR015806">
    <property type="entry name" value="Pyrv_Knase_insert_dom_sf"/>
</dbReference>
<keyword evidence="11 14" id="KW-0324">Glycolysis</keyword>
<dbReference type="SUPFAM" id="SSF52935">
    <property type="entry name" value="PK C-terminal domain-like"/>
    <property type="match status" value="1"/>
</dbReference>
<dbReference type="Gene3D" id="2.40.33.10">
    <property type="entry name" value="PK beta-barrel domain-like"/>
    <property type="match status" value="1"/>
</dbReference>
<dbReference type="InterPro" id="IPR015813">
    <property type="entry name" value="Pyrv/PenolPyrv_kinase-like_dom"/>
</dbReference>
<comment type="catalytic activity">
    <reaction evidence="13 14">
        <text>pyruvate + ATP = phosphoenolpyruvate + ADP + H(+)</text>
        <dbReference type="Rhea" id="RHEA:18157"/>
        <dbReference type="ChEBI" id="CHEBI:15361"/>
        <dbReference type="ChEBI" id="CHEBI:15378"/>
        <dbReference type="ChEBI" id="CHEBI:30616"/>
        <dbReference type="ChEBI" id="CHEBI:58702"/>
        <dbReference type="ChEBI" id="CHEBI:456216"/>
        <dbReference type="EC" id="2.7.1.40"/>
    </reaction>
</comment>
<dbReference type="GO" id="GO:0004743">
    <property type="term" value="F:pyruvate kinase activity"/>
    <property type="evidence" value="ECO:0007669"/>
    <property type="project" value="UniProtKB-EC"/>
</dbReference>
<dbReference type="InterPro" id="IPR001697">
    <property type="entry name" value="Pyr_Knase"/>
</dbReference>
<dbReference type="Pfam" id="PF02230">
    <property type="entry name" value="Abhydrolase_2"/>
    <property type="match status" value="1"/>
</dbReference>
<dbReference type="Gene3D" id="3.40.1380.20">
    <property type="entry name" value="Pyruvate kinase, C-terminal domain"/>
    <property type="match status" value="1"/>
</dbReference>
<dbReference type="SUPFAM" id="SSF53474">
    <property type="entry name" value="alpha/beta-Hydrolases"/>
    <property type="match status" value="1"/>
</dbReference>
<keyword evidence="6" id="KW-0479">Metal-binding</keyword>
<evidence type="ECO:0000256" key="14">
    <source>
        <dbReference type="RuleBase" id="RU000504"/>
    </source>
</evidence>
<dbReference type="PRINTS" id="PR01050">
    <property type="entry name" value="PYRUVTKNASE"/>
</dbReference>
<evidence type="ECO:0000256" key="15">
    <source>
        <dbReference type="SAM" id="MobiDB-lite"/>
    </source>
</evidence>
<evidence type="ECO:0000256" key="7">
    <source>
        <dbReference type="ARBA" id="ARBA00022741"/>
    </source>
</evidence>
<evidence type="ECO:0000256" key="13">
    <source>
        <dbReference type="ARBA" id="ARBA00048152"/>
    </source>
</evidence>
<feature type="compositionally biased region" description="Polar residues" evidence="15">
    <location>
        <begin position="738"/>
        <end position="747"/>
    </location>
</feature>
<evidence type="ECO:0000256" key="11">
    <source>
        <dbReference type="ARBA" id="ARBA00023152"/>
    </source>
</evidence>
<evidence type="ECO:0000259" key="18">
    <source>
        <dbReference type="Pfam" id="PF02887"/>
    </source>
</evidence>
<dbReference type="Gene3D" id="3.40.50.1820">
    <property type="entry name" value="alpha/beta hydrolase"/>
    <property type="match status" value="1"/>
</dbReference>
<proteinExistence type="inferred from homology"/>
<dbReference type="EC" id="2.7.1.40" evidence="4 14"/>
<dbReference type="InterPro" id="IPR036918">
    <property type="entry name" value="Pyrv_Knase_C_sf"/>
</dbReference>
<keyword evidence="8 14" id="KW-0418">Kinase</keyword>
<comment type="caution">
    <text evidence="19">The sequence shown here is derived from an EMBL/GenBank/DDBJ whole genome shotgun (WGS) entry which is preliminary data.</text>
</comment>
<feature type="domain" description="Pyruvate kinase C-terminal" evidence="18">
    <location>
        <begin position="786"/>
        <end position="902"/>
    </location>
</feature>
<dbReference type="EMBL" id="JADXDR010000025">
    <property type="protein sequence ID" value="KAI7844624.1"/>
    <property type="molecule type" value="Genomic_DNA"/>
</dbReference>